<evidence type="ECO:0000313" key="8">
    <source>
        <dbReference type="Proteomes" id="UP000555728"/>
    </source>
</evidence>
<dbReference type="Pfam" id="PF26309">
    <property type="entry name" value="DUF8082"/>
    <property type="match status" value="2"/>
</dbReference>
<organism evidence="7 8">
    <name type="scientific">Roseospira goensis</name>
    <dbReference type="NCBI Taxonomy" id="391922"/>
    <lineage>
        <taxon>Bacteria</taxon>
        <taxon>Pseudomonadati</taxon>
        <taxon>Pseudomonadota</taxon>
        <taxon>Alphaproteobacteria</taxon>
        <taxon>Rhodospirillales</taxon>
        <taxon>Rhodospirillaceae</taxon>
        <taxon>Roseospira</taxon>
    </lineage>
</organism>
<keyword evidence="8" id="KW-1185">Reference proteome</keyword>
<dbReference type="Gene3D" id="1.10.510.10">
    <property type="entry name" value="Transferase(Phosphotransferase) domain 1"/>
    <property type="match status" value="1"/>
</dbReference>
<proteinExistence type="predicted"/>
<dbReference type="GO" id="GO:0004674">
    <property type="term" value="F:protein serine/threonine kinase activity"/>
    <property type="evidence" value="ECO:0007669"/>
    <property type="project" value="UniProtKB-EC"/>
</dbReference>
<dbReference type="EC" id="2.7.11.1" evidence="7"/>
<dbReference type="CDD" id="cd14014">
    <property type="entry name" value="STKc_PknB_like"/>
    <property type="match status" value="1"/>
</dbReference>
<keyword evidence="4 5" id="KW-0067">ATP-binding</keyword>
<dbReference type="SUPFAM" id="SSF56112">
    <property type="entry name" value="Protein kinase-like (PK-like)"/>
    <property type="match status" value="1"/>
</dbReference>
<evidence type="ECO:0000313" key="7">
    <source>
        <dbReference type="EMBL" id="MBB4285241.1"/>
    </source>
</evidence>
<dbReference type="InterPro" id="IPR011009">
    <property type="entry name" value="Kinase-like_dom_sf"/>
</dbReference>
<sequence length="469" mass="49061">MAREPEPVDDATRVAPARPARPARIGRYRVDGELGRGAMGVVYAAHDESIDRPVALKTVHADLLAGEDGAAWRARFQREAKAAARCLHPNIVTVFEYGEDAGLAYLAMEYVRGRPLQAFLAHGVQFGVRISLRMILQVLDGLGAAHAFGIVHRDIKPSNIILLAEGKVKVTDFGIARLDSAVSLSQHGTMVGTPGYMAPEQFTGATVDARTDLFAVGVVLYELLTGQKPFPGATVPEVMHAVLNRPPVPPVGRPDPLPPALVAALEGALARDPEARPADAATLARVLKGVLRGAPAERAAPDPDATRVMAPVAAGDRGELDDAALRQAGAHLASYIGPVASVVVREAAPRVSGIRHLYEVLADHIPGEAERRAFLRAATRAALGLGRETAVAAPATAPAPPGGAPAGGVDDAAAERVRLALAQHLGPIAGVLVRQARAEARDAAHLAVLVADQIADPEARARFLDAARG</sequence>
<dbReference type="AlphaFoldDB" id="A0A7W6WJH8"/>
<evidence type="ECO:0000256" key="5">
    <source>
        <dbReference type="PROSITE-ProRule" id="PRU10141"/>
    </source>
</evidence>
<dbReference type="SMART" id="SM00220">
    <property type="entry name" value="S_TKc"/>
    <property type="match status" value="1"/>
</dbReference>
<dbReference type="PROSITE" id="PS00108">
    <property type="entry name" value="PROTEIN_KINASE_ST"/>
    <property type="match status" value="1"/>
</dbReference>
<gene>
    <name evidence="7" type="ORF">GGD88_000958</name>
</gene>
<dbReference type="PROSITE" id="PS00107">
    <property type="entry name" value="PROTEIN_KINASE_ATP"/>
    <property type="match status" value="1"/>
</dbReference>
<keyword evidence="2 5" id="KW-0547">Nucleotide-binding</keyword>
<name>A0A7W6WJH8_9PROT</name>
<dbReference type="Proteomes" id="UP000555728">
    <property type="component" value="Unassembled WGS sequence"/>
</dbReference>
<dbReference type="Gene3D" id="3.30.200.20">
    <property type="entry name" value="Phosphorylase Kinase, domain 1"/>
    <property type="match status" value="1"/>
</dbReference>
<comment type="caution">
    <text evidence="7">The sequence shown here is derived from an EMBL/GenBank/DDBJ whole genome shotgun (WGS) entry which is preliminary data.</text>
</comment>
<dbReference type="PANTHER" id="PTHR43289">
    <property type="entry name" value="MITOGEN-ACTIVATED PROTEIN KINASE KINASE KINASE 20-RELATED"/>
    <property type="match status" value="1"/>
</dbReference>
<keyword evidence="1 7" id="KW-0808">Transferase</keyword>
<feature type="domain" description="Protein kinase" evidence="6">
    <location>
        <begin position="28"/>
        <end position="291"/>
    </location>
</feature>
<dbReference type="GO" id="GO:0005524">
    <property type="term" value="F:ATP binding"/>
    <property type="evidence" value="ECO:0007669"/>
    <property type="project" value="UniProtKB-UniRule"/>
</dbReference>
<accession>A0A7W6WJH8</accession>
<dbReference type="InterPro" id="IPR058395">
    <property type="entry name" value="DUF8082"/>
</dbReference>
<dbReference type="PROSITE" id="PS50011">
    <property type="entry name" value="PROTEIN_KINASE_DOM"/>
    <property type="match status" value="1"/>
</dbReference>
<dbReference type="PANTHER" id="PTHR43289:SF6">
    <property type="entry name" value="SERINE_THREONINE-PROTEIN KINASE NEKL-3"/>
    <property type="match status" value="1"/>
</dbReference>
<dbReference type="Pfam" id="PF00069">
    <property type="entry name" value="Pkinase"/>
    <property type="match status" value="1"/>
</dbReference>
<evidence type="ECO:0000259" key="6">
    <source>
        <dbReference type="PROSITE" id="PS50011"/>
    </source>
</evidence>
<evidence type="ECO:0000256" key="1">
    <source>
        <dbReference type="ARBA" id="ARBA00022679"/>
    </source>
</evidence>
<dbReference type="InterPro" id="IPR000719">
    <property type="entry name" value="Prot_kinase_dom"/>
</dbReference>
<feature type="binding site" evidence="5">
    <location>
        <position position="57"/>
    </location>
    <ligand>
        <name>ATP</name>
        <dbReference type="ChEBI" id="CHEBI:30616"/>
    </ligand>
</feature>
<dbReference type="InterPro" id="IPR017441">
    <property type="entry name" value="Protein_kinase_ATP_BS"/>
</dbReference>
<dbReference type="EMBL" id="JACIGI010000005">
    <property type="protein sequence ID" value="MBB4285241.1"/>
    <property type="molecule type" value="Genomic_DNA"/>
</dbReference>
<protein>
    <submittedName>
        <fullName evidence="7">Serine/threonine-protein kinase</fullName>
        <ecNumber evidence="7">2.7.11.1</ecNumber>
    </submittedName>
</protein>
<evidence type="ECO:0000256" key="4">
    <source>
        <dbReference type="ARBA" id="ARBA00022840"/>
    </source>
</evidence>
<keyword evidence="3 7" id="KW-0418">Kinase</keyword>
<dbReference type="RefSeq" id="WP_184432242.1">
    <property type="nucleotide sequence ID" value="NZ_JACIGI010000005.1"/>
</dbReference>
<evidence type="ECO:0000256" key="3">
    <source>
        <dbReference type="ARBA" id="ARBA00022777"/>
    </source>
</evidence>
<evidence type="ECO:0000256" key="2">
    <source>
        <dbReference type="ARBA" id="ARBA00022741"/>
    </source>
</evidence>
<reference evidence="7 8" key="1">
    <citation type="submission" date="2020-08" db="EMBL/GenBank/DDBJ databases">
        <title>Genome sequencing of Purple Non-Sulfur Bacteria from various extreme environments.</title>
        <authorList>
            <person name="Mayer M."/>
        </authorList>
    </citation>
    <scope>NUCLEOTIDE SEQUENCE [LARGE SCALE GENOMIC DNA]</scope>
    <source>
        <strain evidence="7 8">JA135</strain>
    </source>
</reference>
<dbReference type="InterPro" id="IPR008271">
    <property type="entry name" value="Ser/Thr_kinase_AS"/>
</dbReference>